<reference evidence="1" key="1">
    <citation type="submission" date="2014-09" db="EMBL/GenBank/DDBJ databases">
        <authorList>
            <person name="Magalhaes I.L.F."/>
            <person name="Oliveira U."/>
            <person name="Santos F.R."/>
            <person name="Vidigal T.H.D.A."/>
            <person name="Brescovit A.D."/>
            <person name="Santos A.J."/>
        </authorList>
    </citation>
    <scope>NUCLEOTIDE SEQUENCE</scope>
    <source>
        <tissue evidence="1">Shoot tissue taken approximately 20 cm above the soil surface</tissue>
    </source>
</reference>
<sequence>MVRIRSKPQHLLICTKLEMTCERFSTLMFKYTQHCQTTNYHGVQEELVICASGSPSLMFAVLPRDFWLSIRATEFRNLCTWDPLADWLPPIVLSSSDKSAFTRTSKRRLAVGYLNIDFVIPCNLRANASISAFLRSSSDGT</sequence>
<accession>A0A0A9D890</accession>
<dbReference type="EMBL" id="GBRH01214987">
    <property type="protein sequence ID" value="JAD82908.1"/>
    <property type="molecule type" value="Transcribed_RNA"/>
</dbReference>
<name>A0A0A9D890_ARUDO</name>
<proteinExistence type="predicted"/>
<organism evidence="1">
    <name type="scientific">Arundo donax</name>
    <name type="common">Giant reed</name>
    <name type="synonym">Donax arundinaceus</name>
    <dbReference type="NCBI Taxonomy" id="35708"/>
    <lineage>
        <taxon>Eukaryota</taxon>
        <taxon>Viridiplantae</taxon>
        <taxon>Streptophyta</taxon>
        <taxon>Embryophyta</taxon>
        <taxon>Tracheophyta</taxon>
        <taxon>Spermatophyta</taxon>
        <taxon>Magnoliopsida</taxon>
        <taxon>Liliopsida</taxon>
        <taxon>Poales</taxon>
        <taxon>Poaceae</taxon>
        <taxon>PACMAD clade</taxon>
        <taxon>Arundinoideae</taxon>
        <taxon>Arundineae</taxon>
        <taxon>Arundo</taxon>
    </lineage>
</organism>
<reference evidence="1" key="2">
    <citation type="journal article" date="2015" name="Data Brief">
        <title>Shoot transcriptome of the giant reed, Arundo donax.</title>
        <authorList>
            <person name="Barrero R.A."/>
            <person name="Guerrero F.D."/>
            <person name="Moolhuijzen P."/>
            <person name="Goolsby J.A."/>
            <person name="Tidwell J."/>
            <person name="Bellgard S.E."/>
            <person name="Bellgard M.I."/>
        </authorList>
    </citation>
    <scope>NUCLEOTIDE SEQUENCE</scope>
    <source>
        <tissue evidence="1">Shoot tissue taken approximately 20 cm above the soil surface</tissue>
    </source>
</reference>
<evidence type="ECO:0000313" key="1">
    <source>
        <dbReference type="EMBL" id="JAD82908.1"/>
    </source>
</evidence>
<protein>
    <submittedName>
        <fullName evidence="1">Uncharacterized protein</fullName>
    </submittedName>
</protein>
<dbReference type="AlphaFoldDB" id="A0A0A9D890"/>